<dbReference type="InterPro" id="IPR000210">
    <property type="entry name" value="BTB/POZ_dom"/>
</dbReference>
<dbReference type="SUPFAM" id="SSF49599">
    <property type="entry name" value="TRAF domain-like"/>
    <property type="match status" value="1"/>
</dbReference>
<dbReference type="Pfam" id="PF00651">
    <property type="entry name" value="BTB"/>
    <property type="match status" value="1"/>
</dbReference>
<dbReference type="Proteomes" id="UP000887577">
    <property type="component" value="Unplaced"/>
</dbReference>
<evidence type="ECO:0000313" key="2">
    <source>
        <dbReference type="Proteomes" id="UP000887577"/>
    </source>
</evidence>
<dbReference type="SUPFAM" id="SSF54695">
    <property type="entry name" value="POZ domain"/>
    <property type="match status" value="1"/>
</dbReference>
<dbReference type="PANTHER" id="PTHR24413">
    <property type="entry name" value="SPECKLE-TYPE POZ PROTEIN"/>
    <property type="match status" value="1"/>
</dbReference>
<sequence>MECEIAADWIIDEKTLSEAEEYEYIESPRIQTTIPGVGYYIRIHPNENHDVYFHLRVNTNTNVDADYTFSIPSADFSLNKHSTYECDYIDENEVYAFSRKSLFESKNKYFRNGKLTFQLRGTLKCELCLIEQESLAQIFFKKEDKDFVIQVDDKEIKAHKLILRERSPVFAAMFDSGMKEAQESKVKIEGFSYDTVQMAINSCYDMEKLWYSTNDLLLLLKFSDVYDIAHFKNSVQQRLVMKLAPDNVCSIAHASVETNADKLRLCCMNYLLKCLKDSTAVSDLDFLDTEFKLELVTKAFCHKI</sequence>
<dbReference type="PROSITE" id="PS50097">
    <property type="entry name" value="BTB"/>
    <property type="match status" value="1"/>
</dbReference>
<dbReference type="Gene3D" id="3.30.710.10">
    <property type="entry name" value="Potassium Channel Kv1.1, Chain A"/>
    <property type="match status" value="1"/>
</dbReference>
<dbReference type="WBParaSite" id="PSU_v2.g15661.t1">
    <property type="protein sequence ID" value="PSU_v2.g15661.t1"/>
    <property type="gene ID" value="PSU_v2.g15661"/>
</dbReference>
<reference evidence="3" key="1">
    <citation type="submission" date="2022-11" db="UniProtKB">
        <authorList>
            <consortium name="WormBaseParasite"/>
        </authorList>
    </citation>
    <scope>IDENTIFICATION</scope>
</reference>
<dbReference type="AlphaFoldDB" id="A0A914Y639"/>
<accession>A0A914Y639</accession>
<evidence type="ECO:0000313" key="3">
    <source>
        <dbReference type="WBParaSite" id="PSU_v2.g15661.t1"/>
    </source>
</evidence>
<dbReference type="CDD" id="cd18186">
    <property type="entry name" value="BTB_POZ_ZBTB_KLHL-like"/>
    <property type="match status" value="1"/>
</dbReference>
<name>A0A914Y639_9BILA</name>
<dbReference type="SMART" id="SM00225">
    <property type="entry name" value="BTB"/>
    <property type="match status" value="1"/>
</dbReference>
<dbReference type="InterPro" id="IPR011333">
    <property type="entry name" value="SKP1/BTB/POZ_sf"/>
</dbReference>
<feature type="domain" description="BTB" evidence="1">
    <location>
        <begin position="145"/>
        <end position="205"/>
    </location>
</feature>
<keyword evidence="2" id="KW-1185">Reference proteome</keyword>
<protein>
    <submittedName>
        <fullName evidence="3">BTB domain-containing protein</fullName>
    </submittedName>
</protein>
<proteinExistence type="predicted"/>
<organism evidence="2 3">
    <name type="scientific">Panagrolaimus superbus</name>
    <dbReference type="NCBI Taxonomy" id="310955"/>
    <lineage>
        <taxon>Eukaryota</taxon>
        <taxon>Metazoa</taxon>
        <taxon>Ecdysozoa</taxon>
        <taxon>Nematoda</taxon>
        <taxon>Chromadorea</taxon>
        <taxon>Rhabditida</taxon>
        <taxon>Tylenchina</taxon>
        <taxon>Panagrolaimomorpha</taxon>
        <taxon>Panagrolaimoidea</taxon>
        <taxon>Panagrolaimidae</taxon>
        <taxon>Panagrolaimus</taxon>
    </lineage>
</organism>
<evidence type="ECO:0000259" key="1">
    <source>
        <dbReference type="PROSITE" id="PS50097"/>
    </source>
</evidence>